<dbReference type="GO" id="GO:0005524">
    <property type="term" value="F:ATP binding"/>
    <property type="evidence" value="ECO:0007669"/>
    <property type="project" value="UniProtKB-KW"/>
</dbReference>
<comment type="caution">
    <text evidence="4">The sequence shown here is derived from an EMBL/GenBank/DDBJ whole genome shotgun (WGS) entry which is preliminary data.</text>
</comment>
<dbReference type="InterPro" id="IPR004605">
    <property type="entry name" value="DNA_helicase_Holl-junc_RuvB"/>
</dbReference>
<dbReference type="GO" id="GO:0003677">
    <property type="term" value="F:DNA binding"/>
    <property type="evidence" value="ECO:0007669"/>
    <property type="project" value="InterPro"/>
</dbReference>
<evidence type="ECO:0000313" key="4">
    <source>
        <dbReference type="EMBL" id="MTV64527.1"/>
    </source>
</evidence>
<dbReference type="GO" id="GO:0006310">
    <property type="term" value="P:DNA recombination"/>
    <property type="evidence" value="ECO:0007669"/>
    <property type="project" value="InterPro"/>
</dbReference>
<feature type="non-terminal residue" evidence="4">
    <location>
        <position position="1"/>
    </location>
</feature>
<gene>
    <name evidence="4" type="ORF">GM539_14430</name>
</gene>
<dbReference type="Gene3D" id="3.40.50.300">
    <property type="entry name" value="P-loop containing nucleotide triphosphate hydrolases"/>
    <property type="match status" value="1"/>
</dbReference>
<dbReference type="AlphaFoldDB" id="A0A6G2D6U4"/>
<feature type="domain" description="RuvB-like AAA+ ATPase" evidence="3">
    <location>
        <begin position="2"/>
        <end position="82"/>
    </location>
</feature>
<evidence type="ECO:0000256" key="2">
    <source>
        <dbReference type="ARBA" id="ARBA00022840"/>
    </source>
</evidence>
<dbReference type="PANTHER" id="PTHR42848">
    <property type="match status" value="1"/>
</dbReference>
<dbReference type="Proteomes" id="UP000474228">
    <property type="component" value="Unassembled WGS sequence"/>
</dbReference>
<dbReference type="Pfam" id="PF05496">
    <property type="entry name" value="RuvB_N"/>
    <property type="match status" value="1"/>
</dbReference>
<organism evidence="4 5">
    <name type="scientific">Streptococcus pneumoniae</name>
    <dbReference type="NCBI Taxonomy" id="1313"/>
    <lineage>
        <taxon>Bacteria</taxon>
        <taxon>Bacillati</taxon>
        <taxon>Bacillota</taxon>
        <taxon>Bacilli</taxon>
        <taxon>Lactobacillales</taxon>
        <taxon>Streptococcaceae</taxon>
        <taxon>Streptococcus</taxon>
    </lineage>
</organism>
<sequence length="83" mass="9100">YLREYIGQDKVKDQLQIFIEAAKMRDEALDHVLLFGPPGLGKTTMAFVIANELGVNLKQTSGPVIEKAGDLVAILNDLEPGDF</sequence>
<dbReference type="PANTHER" id="PTHR42848:SF1">
    <property type="entry name" value="HOLLIDAY JUNCTION BRANCH MIGRATION COMPLEX SUBUNIT RUVB"/>
    <property type="match status" value="1"/>
</dbReference>
<dbReference type="GO" id="GO:0006281">
    <property type="term" value="P:DNA repair"/>
    <property type="evidence" value="ECO:0007669"/>
    <property type="project" value="InterPro"/>
</dbReference>
<protein>
    <submittedName>
        <fullName evidence="4">AAA family ATPase</fullName>
    </submittedName>
</protein>
<feature type="non-terminal residue" evidence="4">
    <location>
        <position position="83"/>
    </location>
</feature>
<evidence type="ECO:0000313" key="5">
    <source>
        <dbReference type="Proteomes" id="UP000474228"/>
    </source>
</evidence>
<keyword evidence="1" id="KW-0547">Nucleotide-binding</keyword>
<evidence type="ECO:0000256" key="1">
    <source>
        <dbReference type="ARBA" id="ARBA00022741"/>
    </source>
</evidence>
<name>A0A6G2D6U4_STREE</name>
<dbReference type="InterPro" id="IPR008824">
    <property type="entry name" value="RuvB-like_N"/>
</dbReference>
<dbReference type="SUPFAM" id="SSF52540">
    <property type="entry name" value="P-loop containing nucleoside triphosphate hydrolases"/>
    <property type="match status" value="1"/>
</dbReference>
<dbReference type="GO" id="GO:0009378">
    <property type="term" value="F:four-way junction helicase activity"/>
    <property type="evidence" value="ECO:0007669"/>
    <property type="project" value="InterPro"/>
</dbReference>
<proteinExistence type="predicted"/>
<evidence type="ECO:0000259" key="3">
    <source>
        <dbReference type="Pfam" id="PF05496"/>
    </source>
</evidence>
<reference evidence="4 5" key="1">
    <citation type="submission" date="2019-11" db="EMBL/GenBank/DDBJ databases">
        <title>Growth characteristics of pneumococcus vary with the chemical composition of the capsule and with environmental conditions.</title>
        <authorList>
            <person name="Tothpal A."/>
            <person name="Desobry K."/>
            <person name="Joshi S."/>
            <person name="Wyllie A.L."/>
            <person name="Weinberger D.M."/>
        </authorList>
    </citation>
    <scope>NUCLEOTIDE SEQUENCE [LARGE SCALE GENOMIC DNA]</scope>
    <source>
        <strain evidence="5">pnumococcus22F</strain>
    </source>
</reference>
<dbReference type="RefSeq" id="WP_155458819.1">
    <property type="nucleotide sequence ID" value="NZ_WNHJ01000920.1"/>
</dbReference>
<accession>A0A6G2D6U4</accession>
<dbReference type="InterPro" id="IPR027417">
    <property type="entry name" value="P-loop_NTPase"/>
</dbReference>
<dbReference type="EMBL" id="WNHJ01000920">
    <property type="protein sequence ID" value="MTV64527.1"/>
    <property type="molecule type" value="Genomic_DNA"/>
</dbReference>
<keyword evidence="2" id="KW-0067">ATP-binding</keyword>